<dbReference type="AlphaFoldDB" id="A0A3E2HRQ2"/>
<comment type="function">
    <text evidence="4">Inclusion body (IB) resident protein that interacts strongly with lipid droplet (LD) proteins. Involved in LD-mediated IB clearing after protein folding stress, probably by enabling access to the IBs of an LD-stored soluble sterol derivative that acts as a chaperone in inclusion clearing.</text>
</comment>
<evidence type="ECO:0000313" key="6">
    <source>
        <dbReference type="EMBL" id="RFU36026.1"/>
    </source>
</evidence>
<dbReference type="PANTHER" id="PTHR31859:SF1">
    <property type="entry name" value="TETRATRICOPEPTIDE REPEAT PROTEIN 39C"/>
    <property type="match status" value="1"/>
</dbReference>
<dbReference type="InterPro" id="IPR019412">
    <property type="entry name" value="IML2/TPR_39"/>
</dbReference>
<feature type="non-terminal residue" evidence="6">
    <location>
        <position position="1"/>
    </location>
</feature>
<reference evidence="6 7" key="1">
    <citation type="submission" date="2018-05" db="EMBL/GenBank/DDBJ databases">
        <title>Draft genome sequence of Scytalidium lignicola DSM 105466, a ubiquitous saprotrophic fungus.</title>
        <authorList>
            <person name="Buettner E."/>
            <person name="Gebauer A.M."/>
            <person name="Hofrichter M."/>
            <person name="Liers C."/>
            <person name="Kellner H."/>
        </authorList>
    </citation>
    <scope>NUCLEOTIDE SEQUENCE [LARGE SCALE GENOMIC DNA]</scope>
    <source>
        <strain evidence="6 7">DSM 105466</strain>
    </source>
</reference>
<keyword evidence="7" id="KW-1185">Reference proteome</keyword>
<comment type="caution">
    <text evidence="6">The sequence shown here is derived from an EMBL/GenBank/DDBJ whole genome shotgun (WGS) entry which is preliminary data.</text>
</comment>
<sequence>MSRWFRSAAKAEAPAMVAEEEAQHLKAVEQALLLLLNDDVKEANAMLLEKDSSYHHLGRGISSFMASMLGAEKELLKDAAAKLQTAENKTWEDMKKAEKDPNAFRSKIYPPGTEYLLCYSIAQLTSAITAVMSGSIPEAIKGFYKMRKAFLTLDGIMQVEARYLKRKVNESRSTLVSRDGSQEANKQSSKSTPLSTRDNSSNKLSGLAGNLNQGHDHISDTESIRSAPPELTNAEDHPTGHTIHDSDLSPRLAALDIDIPPEHEQDATLTLTITEHRAIEPEMAAELFTHHTDIFIYSGTHLCYGILLLVLSMVENPIFNKILYIVGFKGDRQRGAQLLWQATSFTNFNSAIAGISLLAFYNGLIGTCDILPTHPGSDNDIAGYPIAKCRELLIRMRQLHPENKFWKLEEARMHSFDRNLPAALALIKENCNGGKNGLKQMAIINMFERSLVTLATHIYLESAESWMACSELSQWSPALYAYMTGISYLELYRDYRLTDPALAKKYKAKATEYLKKGPPLAGKQKVMGKQLPFDVFVVRKVQKWEERAKLWNVDFVDAIGASPYTEMVFFWNGIQRSGDEQLQKCLVALDWNRTSQPEKHEDNLDERAIVMVLKASVFRNMGKYEEARKLLEEEVLIHDKLKFKGPLKDDWSLPSAYYEMACLAWREKDLDGMDEKAKVLECEEWLKKTENVEPYVLETRMSFKIKTSQLTLKKHKAYLGM</sequence>
<evidence type="ECO:0000256" key="4">
    <source>
        <dbReference type="ARBA" id="ARBA00043897"/>
    </source>
</evidence>
<dbReference type="PANTHER" id="PTHR31859">
    <property type="entry name" value="TETRATRICOPEPTIDE REPEAT PROTEIN 39 FAMILY MEMBER"/>
    <property type="match status" value="1"/>
</dbReference>
<proteinExistence type="predicted"/>
<dbReference type="EMBL" id="NCSJ02000003">
    <property type="protein sequence ID" value="RFU36026.1"/>
    <property type="molecule type" value="Genomic_DNA"/>
</dbReference>
<accession>A0A3E2HRQ2</accession>
<gene>
    <name evidence="6" type="ORF">B7463_g313</name>
</gene>
<dbReference type="GO" id="GO:0005634">
    <property type="term" value="C:nucleus"/>
    <property type="evidence" value="ECO:0007669"/>
    <property type="project" value="TreeGrafter"/>
</dbReference>
<protein>
    <recommendedName>
        <fullName evidence="2">Inclusion body clearance protein IML2</fullName>
    </recommendedName>
    <alternativeName>
        <fullName evidence="3">Inclusion body clearance protein iml2</fullName>
    </alternativeName>
</protein>
<feature type="region of interest" description="Disordered" evidence="5">
    <location>
        <begin position="170"/>
        <end position="223"/>
    </location>
</feature>
<evidence type="ECO:0000256" key="5">
    <source>
        <dbReference type="SAM" id="MobiDB-lite"/>
    </source>
</evidence>
<organism evidence="6 7">
    <name type="scientific">Scytalidium lignicola</name>
    <name type="common">Hyphomycete</name>
    <dbReference type="NCBI Taxonomy" id="5539"/>
    <lineage>
        <taxon>Eukaryota</taxon>
        <taxon>Fungi</taxon>
        <taxon>Dikarya</taxon>
        <taxon>Ascomycota</taxon>
        <taxon>Pezizomycotina</taxon>
        <taxon>Leotiomycetes</taxon>
        <taxon>Leotiomycetes incertae sedis</taxon>
        <taxon>Scytalidium</taxon>
    </lineage>
</organism>
<feature type="compositionally biased region" description="Polar residues" evidence="5">
    <location>
        <begin position="182"/>
        <end position="204"/>
    </location>
</feature>
<feature type="non-terminal residue" evidence="6">
    <location>
        <position position="721"/>
    </location>
</feature>
<name>A0A3E2HRQ2_SCYLI</name>
<evidence type="ECO:0000256" key="3">
    <source>
        <dbReference type="ARBA" id="ARBA00019539"/>
    </source>
</evidence>
<dbReference type="GO" id="GO:0005741">
    <property type="term" value="C:mitochondrial outer membrane"/>
    <property type="evidence" value="ECO:0007669"/>
    <property type="project" value="TreeGrafter"/>
</dbReference>
<dbReference type="Pfam" id="PF10300">
    <property type="entry name" value="Iml2-TPR_39"/>
    <property type="match status" value="1"/>
</dbReference>
<evidence type="ECO:0000256" key="2">
    <source>
        <dbReference type="ARBA" id="ARBA00018424"/>
    </source>
</evidence>
<dbReference type="GO" id="GO:0005829">
    <property type="term" value="C:cytosol"/>
    <property type="evidence" value="ECO:0007669"/>
    <property type="project" value="TreeGrafter"/>
</dbReference>
<dbReference type="Proteomes" id="UP000258309">
    <property type="component" value="Unassembled WGS sequence"/>
</dbReference>
<evidence type="ECO:0000256" key="1">
    <source>
        <dbReference type="ARBA" id="ARBA00011408"/>
    </source>
</evidence>
<feature type="compositionally biased region" description="Basic and acidic residues" evidence="5">
    <location>
        <begin position="214"/>
        <end position="223"/>
    </location>
</feature>
<comment type="subunit">
    <text evidence="1">Interacts with lipid droplet proteins.</text>
</comment>
<evidence type="ECO:0000313" key="7">
    <source>
        <dbReference type="Proteomes" id="UP000258309"/>
    </source>
</evidence>
<dbReference type="OMA" id="WNGYNRM"/>
<dbReference type="OrthoDB" id="2154985at2759"/>